<dbReference type="NCBIfam" id="TIGR02532">
    <property type="entry name" value="IV_pilin_GFxxxE"/>
    <property type="match status" value="1"/>
</dbReference>
<feature type="compositionally biased region" description="Low complexity" evidence="1">
    <location>
        <begin position="202"/>
        <end position="224"/>
    </location>
</feature>
<name>A0A3M6Q339_9BURK</name>
<comment type="caution">
    <text evidence="2">The sequence shown here is derived from an EMBL/GenBank/DDBJ whole genome shotgun (WGS) entry which is preliminary data.</text>
</comment>
<evidence type="ECO:0000313" key="3">
    <source>
        <dbReference type="Proteomes" id="UP000267521"/>
    </source>
</evidence>
<dbReference type="InterPro" id="IPR045584">
    <property type="entry name" value="Pilin-like"/>
</dbReference>
<evidence type="ECO:0000256" key="1">
    <source>
        <dbReference type="SAM" id="MobiDB-lite"/>
    </source>
</evidence>
<dbReference type="InterPro" id="IPR012902">
    <property type="entry name" value="N_methyl_site"/>
</dbReference>
<dbReference type="Proteomes" id="UP000267521">
    <property type="component" value="Unassembled WGS sequence"/>
</dbReference>
<organism evidence="2 3">
    <name type="scientific">Allofranklinella schreckenbergeri</name>
    <dbReference type="NCBI Taxonomy" id="1076744"/>
    <lineage>
        <taxon>Bacteria</taxon>
        <taxon>Pseudomonadati</taxon>
        <taxon>Pseudomonadota</taxon>
        <taxon>Betaproteobacteria</taxon>
        <taxon>Burkholderiales</taxon>
        <taxon>Comamonadaceae</taxon>
        <taxon>Allofranklinella</taxon>
    </lineage>
</organism>
<dbReference type="EMBL" id="RDQM01000009">
    <property type="protein sequence ID" value="RMW97632.1"/>
    <property type="molecule type" value="Genomic_DNA"/>
</dbReference>
<protein>
    <submittedName>
        <fullName evidence="2">Prepilin-type N-terminal cleavage/methylation domain-containing protein</fullName>
    </submittedName>
</protein>
<evidence type="ECO:0000313" key="2">
    <source>
        <dbReference type="EMBL" id="RMW97632.1"/>
    </source>
</evidence>
<proteinExistence type="predicted"/>
<dbReference type="RefSeq" id="WP_122238530.1">
    <property type="nucleotide sequence ID" value="NZ_RDQM01000009.1"/>
</dbReference>
<reference evidence="2 3" key="1">
    <citation type="submission" date="2018-10" db="EMBL/GenBank/DDBJ databases">
        <title>Comamonadaceae CDC group NO-1 genome sequencing and assembly.</title>
        <authorList>
            <person name="Bernier A.-M."/>
            <person name="Bernard K."/>
        </authorList>
    </citation>
    <scope>NUCLEOTIDE SEQUENCE [LARGE SCALE GENOMIC DNA]</scope>
    <source>
        <strain evidence="2 3">NML970147</strain>
    </source>
</reference>
<gene>
    <name evidence="2" type="ORF">EBQ26_08180</name>
</gene>
<accession>A0A3M6Q339</accession>
<dbReference type="SUPFAM" id="SSF54523">
    <property type="entry name" value="Pili subunits"/>
    <property type="match status" value="1"/>
</dbReference>
<dbReference type="AlphaFoldDB" id="A0A3M6Q339"/>
<sequence>MLARPVSPPAAPTATVPAAPWPAAPGFTLVEVLVALALLAVMTALSWQGVDSLLRAQRYTHDSATHQATLQTALAQWSRDLDEIALTPALPPLDWNGKVLRITRNASVAPGQPPALRVVAWSDRSQSGQTYWARWQSQPLYDRAQWAAAWQAASAWSQGQSSALGQGLELLPLARWQLHYALEGRWSNPLSSQQLQSGGLPGAPDAPDSANPPSTPNAPGNPNTHHNLENRPRLPDAIRLQLHLPGNAGPFSHTFSGQITRDWLAPTFGSAR</sequence>
<feature type="region of interest" description="Disordered" evidence="1">
    <location>
        <begin position="191"/>
        <end position="230"/>
    </location>
</feature>
<dbReference type="Pfam" id="PF07963">
    <property type="entry name" value="N_methyl"/>
    <property type="match status" value="1"/>
</dbReference>